<dbReference type="PANTHER" id="PTHR43779:SF3">
    <property type="entry name" value="(3R)-3-[(CARBOXYMETHYL)AMINO]FATTY ACID OXYGENASE_DECARBOXYLASE"/>
    <property type="match status" value="1"/>
</dbReference>
<keyword evidence="8" id="KW-1185">Reference proteome</keyword>
<organism evidence="7 8">
    <name type="scientific">Polarella glacialis</name>
    <name type="common">Dinoflagellate</name>
    <dbReference type="NCBI Taxonomy" id="89957"/>
    <lineage>
        <taxon>Eukaryota</taxon>
        <taxon>Sar</taxon>
        <taxon>Alveolata</taxon>
        <taxon>Dinophyceae</taxon>
        <taxon>Suessiales</taxon>
        <taxon>Suessiaceae</taxon>
        <taxon>Polarella</taxon>
    </lineage>
</organism>
<dbReference type="AlphaFoldDB" id="A0A813GXC4"/>
<dbReference type="GO" id="GO:0046872">
    <property type="term" value="F:metal ion binding"/>
    <property type="evidence" value="ECO:0007669"/>
    <property type="project" value="UniProtKB-KW"/>
</dbReference>
<proteinExistence type="inferred from homology"/>
<evidence type="ECO:0000256" key="5">
    <source>
        <dbReference type="ARBA" id="ARBA00023004"/>
    </source>
</evidence>
<evidence type="ECO:0000259" key="6">
    <source>
        <dbReference type="Pfam" id="PF02668"/>
    </source>
</evidence>
<evidence type="ECO:0000256" key="2">
    <source>
        <dbReference type="ARBA" id="ARBA00022723"/>
    </source>
</evidence>
<dbReference type="Pfam" id="PF02668">
    <property type="entry name" value="TauD"/>
    <property type="match status" value="1"/>
</dbReference>
<protein>
    <recommendedName>
        <fullName evidence="6">TauD/TfdA-like domain-containing protein</fullName>
    </recommendedName>
</protein>
<dbReference type="Proteomes" id="UP000654075">
    <property type="component" value="Unassembled WGS sequence"/>
</dbReference>
<keyword evidence="3" id="KW-0223">Dioxygenase</keyword>
<keyword evidence="5" id="KW-0408">Iron</keyword>
<feature type="non-terminal residue" evidence="7">
    <location>
        <position position="1"/>
    </location>
</feature>
<dbReference type="InterPro" id="IPR051178">
    <property type="entry name" value="TfdA_dioxygenase"/>
</dbReference>
<accession>A0A813GXC4</accession>
<feature type="non-terminal residue" evidence="7">
    <location>
        <position position="202"/>
    </location>
</feature>
<keyword evidence="4" id="KW-0560">Oxidoreductase</keyword>
<dbReference type="GO" id="GO:0051213">
    <property type="term" value="F:dioxygenase activity"/>
    <property type="evidence" value="ECO:0007669"/>
    <property type="project" value="UniProtKB-KW"/>
</dbReference>
<evidence type="ECO:0000256" key="1">
    <source>
        <dbReference type="ARBA" id="ARBA00005896"/>
    </source>
</evidence>
<evidence type="ECO:0000256" key="4">
    <source>
        <dbReference type="ARBA" id="ARBA00023002"/>
    </source>
</evidence>
<keyword evidence="2" id="KW-0479">Metal-binding</keyword>
<comment type="similarity">
    <text evidence="1">Belongs to the TfdA dioxygenase family.</text>
</comment>
<dbReference type="OrthoDB" id="407450at2759"/>
<dbReference type="SUPFAM" id="SSF51197">
    <property type="entry name" value="Clavaminate synthase-like"/>
    <property type="match status" value="1"/>
</dbReference>
<dbReference type="PANTHER" id="PTHR43779">
    <property type="entry name" value="DIOXYGENASE RV0097-RELATED"/>
    <property type="match status" value="1"/>
</dbReference>
<evidence type="ECO:0000313" key="8">
    <source>
        <dbReference type="Proteomes" id="UP000654075"/>
    </source>
</evidence>
<comment type="caution">
    <text evidence="7">The sequence shown here is derived from an EMBL/GenBank/DDBJ whole genome shotgun (WGS) entry which is preliminary data.</text>
</comment>
<dbReference type="Gene3D" id="3.60.130.10">
    <property type="entry name" value="Clavaminate synthase-like"/>
    <property type="match status" value="1"/>
</dbReference>
<evidence type="ECO:0000256" key="3">
    <source>
        <dbReference type="ARBA" id="ARBA00022964"/>
    </source>
</evidence>
<feature type="domain" description="TauD/TfdA-like" evidence="6">
    <location>
        <begin position="3"/>
        <end position="166"/>
    </location>
</feature>
<dbReference type="EMBL" id="CAJNNV010029743">
    <property type="protein sequence ID" value="CAE8629926.1"/>
    <property type="molecule type" value="Genomic_DNA"/>
</dbReference>
<dbReference type="InterPro" id="IPR003819">
    <property type="entry name" value="TauD/TfdA-like"/>
</dbReference>
<reference evidence="7" key="1">
    <citation type="submission" date="2021-02" db="EMBL/GenBank/DDBJ databases">
        <authorList>
            <person name="Dougan E. K."/>
            <person name="Rhodes N."/>
            <person name="Thang M."/>
            <person name="Chan C."/>
        </authorList>
    </citation>
    <scope>NUCLEOTIDE SEQUENCE</scope>
</reference>
<dbReference type="InterPro" id="IPR042098">
    <property type="entry name" value="TauD-like_sf"/>
</dbReference>
<gene>
    <name evidence="7" type="ORF">PGLA1383_LOCUS46326</name>
</gene>
<dbReference type="OMA" id="YWHIDSS"/>
<evidence type="ECO:0000313" key="7">
    <source>
        <dbReference type="EMBL" id="CAE8629926.1"/>
    </source>
</evidence>
<sequence>SGNGYWHIDSSFKVIPALASLLDGRLVPPPGAGGETEFASSRAAFAALPEGQQRELEDLICIHDFVYSLSLDGKDMVSGKQMRKRLPPARHFLVRKTLHGKSIFTGKHCSHIENLDLQEGRALIRELNRHVTSGEFVYRHEWSPGDLVVCDNRSCIHRGRPWSNPGQVKRMICLAKIAEGRNEVAAAYLGRERPGAIGEAAA</sequence>
<name>A0A813GXC4_POLGL</name>